<dbReference type="GO" id="GO:0030435">
    <property type="term" value="P:sporulation resulting in formation of a cellular spore"/>
    <property type="evidence" value="ECO:0007669"/>
    <property type="project" value="InterPro"/>
</dbReference>
<dbReference type="RefSeq" id="WP_069154194.1">
    <property type="nucleotide sequence ID" value="NZ_MCGH01000003.1"/>
</dbReference>
<dbReference type="NCBIfam" id="TIGR02669">
    <property type="entry name" value="SpoIID_LytB"/>
    <property type="match status" value="1"/>
</dbReference>
<evidence type="ECO:0000313" key="5">
    <source>
        <dbReference type="Proteomes" id="UP000094067"/>
    </source>
</evidence>
<keyword evidence="2" id="KW-0812">Transmembrane</keyword>
<accession>A0A1E3A5Z4</accession>
<reference evidence="4 5" key="1">
    <citation type="submission" date="2016-07" db="EMBL/GenBank/DDBJ databases">
        <title>Characterization of isolates of Eisenbergiella tayi derived from blood cultures, using whole genome sequencing.</title>
        <authorList>
            <person name="Burdz T."/>
            <person name="Wiebe D."/>
            <person name="Huynh C."/>
            <person name="Bernard K."/>
        </authorList>
    </citation>
    <scope>NUCLEOTIDE SEQUENCE [LARGE SCALE GENOMIC DNA]</scope>
    <source>
        <strain evidence="4 5">NML 110608</strain>
    </source>
</reference>
<dbReference type="InterPro" id="IPR013693">
    <property type="entry name" value="SpoIID/LytB_N"/>
</dbReference>
<comment type="caution">
    <text evidence="4">The sequence shown here is derived from an EMBL/GenBank/DDBJ whole genome shotgun (WGS) entry which is preliminary data.</text>
</comment>
<dbReference type="Pfam" id="PF08486">
    <property type="entry name" value="SpoIID"/>
    <property type="match status" value="1"/>
</dbReference>
<evidence type="ECO:0000256" key="2">
    <source>
        <dbReference type="SAM" id="Phobius"/>
    </source>
</evidence>
<dbReference type="PANTHER" id="PTHR30032">
    <property type="entry name" value="N-ACETYLMURAMOYL-L-ALANINE AMIDASE-RELATED"/>
    <property type="match status" value="1"/>
</dbReference>
<dbReference type="AlphaFoldDB" id="A0A1E3A5Z4"/>
<evidence type="ECO:0000313" key="4">
    <source>
        <dbReference type="EMBL" id="ODM03877.1"/>
    </source>
</evidence>
<protein>
    <submittedName>
        <fullName evidence="4">Amidase enhancer</fullName>
    </submittedName>
</protein>
<dbReference type="Proteomes" id="UP000094067">
    <property type="component" value="Unassembled WGS sequence"/>
</dbReference>
<name>A0A1E3A5Z4_9FIRM</name>
<dbReference type="InterPro" id="IPR013486">
    <property type="entry name" value="SpoIID/LytB"/>
</dbReference>
<keyword evidence="2" id="KW-1133">Transmembrane helix</keyword>
<dbReference type="GO" id="GO:0030288">
    <property type="term" value="C:outer membrane-bounded periplasmic space"/>
    <property type="evidence" value="ECO:0007669"/>
    <property type="project" value="TreeGrafter"/>
</dbReference>
<feature type="region of interest" description="Disordered" evidence="1">
    <location>
        <begin position="1"/>
        <end position="70"/>
    </location>
</feature>
<dbReference type="PATRIC" id="fig|1432052.4.peg.5195"/>
<evidence type="ECO:0000256" key="1">
    <source>
        <dbReference type="SAM" id="MobiDB-lite"/>
    </source>
</evidence>
<proteinExistence type="predicted"/>
<feature type="transmembrane region" description="Helical" evidence="2">
    <location>
        <begin position="99"/>
        <end position="118"/>
    </location>
</feature>
<keyword evidence="2" id="KW-0472">Membrane</keyword>
<organism evidence="4 5">
    <name type="scientific">Eisenbergiella tayi</name>
    <dbReference type="NCBI Taxonomy" id="1432052"/>
    <lineage>
        <taxon>Bacteria</taxon>
        <taxon>Bacillati</taxon>
        <taxon>Bacillota</taxon>
        <taxon>Clostridia</taxon>
        <taxon>Lachnospirales</taxon>
        <taxon>Lachnospiraceae</taxon>
        <taxon>Eisenbergiella</taxon>
    </lineage>
</organism>
<evidence type="ECO:0000259" key="3">
    <source>
        <dbReference type="Pfam" id="PF08486"/>
    </source>
</evidence>
<gene>
    <name evidence="4" type="primary">lytB</name>
    <name evidence="4" type="ORF">BEI61_04680</name>
</gene>
<dbReference type="PANTHER" id="PTHR30032:SF4">
    <property type="entry name" value="AMIDASE ENHANCER"/>
    <property type="match status" value="1"/>
</dbReference>
<feature type="domain" description="Sporulation stage II protein D amidase enhancer LytB N-terminal" evidence="3">
    <location>
        <begin position="521"/>
        <end position="612"/>
    </location>
</feature>
<dbReference type="InterPro" id="IPR051922">
    <property type="entry name" value="Bact_Sporulation_Assoc"/>
</dbReference>
<sequence>MEKGGRQGSSRRTGRESRLSNQNTRNSDAPGHNRFLDAKKEADKREAEHAARSRAARMNAGRKAFRSTAVRSSHGYGKRYGSYRAAAPKNTSGGRWMKLAVIILGVALLILLLVRSLVEMTIPRTEGEYLSLQEAGNLTWLLADTGGVSDSKTIAAVFSGDSAAQSDGMLTFAQWKDIAGLFPDCTYELPGGYRNKDKVLQDDWYPYFDAVRAVYDKDGRIQDMDLTPIGLGGSVSDADGNRLEENALISLESVYTYMSDRIPECLWQPIVAVEREGVLYALREKTGTQTEITNIWIMEVETDSLRCFWNDYEITISAPEEKAAALGAAREQVADLSFADGLLAGVKVHMDKVSGKLLKIRDNGAEIEGCGFYPFSDQLKIYRLYGKLQKYFTTDLCIGYDFTDFVIEDGEIQACLVVKEEAMENIRVLVKTSDFGSAFHDSLELKADCDLSVITGPYGEQQTTVVPAGETLTIAKDSELFTAERIRIEPAVLTGHISLMNVKRSQGVPSYRGSLELEKQQDGIVVINEVLLEEYLYAVVPSEMPSSYPLEALKAQAVCARTYAYAKMLHAGLPAYGAHVDDSAGFQVYNNITENVETTKAVKETKGELLYYGDQLAEAFYYSTSCGYGTNTGIWLNSVPDNFPYLQGKAVNVAGVTDAQGDTIDDTVKEEDIQTADSMTEEANFEAFIRGTRDSDFEREEAWYRWTYQVDQLDNTLMYANVVKRYDASPGSVYVRQADGSFVNQAPVDPGRITDIYIAARNAGGVAEELVIEGENGALMIKSEHNIRYVLSNGTSKVIRQDGSEYNTSALLPSAFIILETGKEDGYVVGYSLIGGGFGHGVGLSQNGARSMAADGCDSDSILGFFYEGSGVKAVY</sequence>
<dbReference type="EMBL" id="MCGH01000003">
    <property type="protein sequence ID" value="ODM03877.1"/>
    <property type="molecule type" value="Genomic_DNA"/>
</dbReference>
<feature type="compositionally biased region" description="Basic and acidic residues" evidence="1">
    <location>
        <begin position="34"/>
        <end position="51"/>
    </location>
</feature>